<feature type="region of interest" description="Disordered" evidence="3">
    <location>
        <begin position="116"/>
        <end position="154"/>
    </location>
</feature>
<dbReference type="Proteomes" id="UP000034164">
    <property type="component" value="Unassembled WGS sequence"/>
</dbReference>
<reference evidence="6" key="1">
    <citation type="journal article" date="2015" name="PLoS Genet.">
        <title>The dynamic genome and transcriptome of the human fungal pathogen Blastomyces and close relative Emmonsia.</title>
        <authorList>
            <person name="Munoz J.F."/>
            <person name="Gauthier G.M."/>
            <person name="Desjardins C.A."/>
            <person name="Gallo J.E."/>
            <person name="Holder J."/>
            <person name="Sullivan T.D."/>
            <person name="Marty A.J."/>
            <person name="Carmen J.C."/>
            <person name="Chen Z."/>
            <person name="Ding L."/>
            <person name="Gujja S."/>
            <person name="Magrini V."/>
            <person name="Misas E."/>
            <person name="Mitreva M."/>
            <person name="Priest M."/>
            <person name="Saif S."/>
            <person name="Whiston E.A."/>
            <person name="Young S."/>
            <person name="Zeng Q."/>
            <person name="Goldman W.E."/>
            <person name="Mardis E.R."/>
            <person name="Taylor J.W."/>
            <person name="McEwen J.G."/>
            <person name="Clay O.K."/>
            <person name="Klein B.S."/>
            <person name="Cuomo C.A."/>
        </authorList>
    </citation>
    <scope>NUCLEOTIDE SEQUENCE [LARGE SCALE GENOMIC DNA]</scope>
    <source>
        <strain evidence="6">UAMH 3008</strain>
    </source>
</reference>
<dbReference type="VEuPathDB" id="FungiDB:EMCG_09217"/>
<proteinExistence type="predicted"/>
<keyword evidence="5" id="KW-0413">Isomerase</keyword>
<dbReference type="SUPFAM" id="SSF54928">
    <property type="entry name" value="RNA-binding domain, RBD"/>
    <property type="match status" value="1"/>
</dbReference>
<dbReference type="InterPro" id="IPR034168">
    <property type="entry name" value="PPIE_RRM"/>
</dbReference>
<dbReference type="PANTHER" id="PTHR48037">
    <property type="entry name" value="ATPASE E1"/>
    <property type="match status" value="1"/>
</dbReference>
<dbReference type="CDD" id="cd12347">
    <property type="entry name" value="RRM_PPIE"/>
    <property type="match status" value="1"/>
</dbReference>
<dbReference type="OrthoDB" id="407442at2759"/>
<evidence type="ECO:0000259" key="4">
    <source>
        <dbReference type="PROSITE" id="PS50102"/>
    </source>
</evidence>
<dbReference type="Pfam" id="PF00076">
    <property type="entry name" value="RRM_1"/>
    <property type="match status" value="1"/>
</dbReference>
<dbReference type="InterPro" id="IPR012677">
    <property type="entry name" value="Nucleotide-bd_a/b_plait_sf"/>
</dbReference>
<protein>
    <submittedName>
        <fullName evidence="5">Peptidylprolyl isomerase</fullName>
    </submittedName>
</protein>
<keyword evidence="1 2" id="KW-0694">RNA-binding</keyword>
<dbReference type="GO" id="GO:0016853">
    <property type="term" value="F:isomerase activity"/>
    <property type="evidence" value="ECO:0007669"/>
    <property type="project" value="UniProtKB-KW"/>
</dbReference>
<evidence type="ECO:0000256" key="2">
    <source>
        <dbReference type="PROSITE-ProRule" id="PRU00176"/>
    </source>
</evidence>
<comment type="caution">
    <text evidence="5">The sequence shown here is derived from an EMBL/GenBank/DDBJ whole genome shotgun (WGS) entry which is preliminary data.</text>
</comment>
<dbReference type="InterPro" id="IPR035979">
    <property type="entry name" value="RBD_domain_sf"/>
</dbReference>
<dbReference type="AlphaFoldDB" id="A0A0G2I3P9"/>
<evidence type="ECO:0000313" key="6">
    <source>
        <dbReference type="Proteomes" id="UP000034164"/>
    </source>
</evidence>
<organism evidence="5 6">
    <name type="scientific">[Emmonsia] crescens</name>
    <dbReference type="NCBI Taxonomy" id="73230"/>
    <lineage>
        <taxon>Eukaryota</taxon>
        <taxon>Fungi</taxon>
        <taxon>Dikarya</taxon>
        <taxon>Ascomycota</taxon>
        <taxon>Pezizomycotina</taxon>
        <taxon>Eurotiomycetes</taxon>
        <taxon>Eurotiomycetidae</taxon>
        <taxon>Onygenales</taxon>
        <taxon>Ajellomycetaceae</taxon>
        <taxon>Emergomyces</taxon>
    </lineage>
</organism>
<dbReference type="GO" id="GO:0003723">
    <property type="term" value="F:RNA binding"/>
    <property type="evidence" value="ECO:0007669"/>
    <property type="project" value="UniProtKB-UniRule"/>
</dbReference>
<evidence type="ECO:0000256" key="1">
    <source>
        <dbReference type="ARBA" id="ARBA00022884"/>
    </source>
</evidence>
<gene>
    <name evidence="5" type="ORF">EMCG_09217</name>
</gene>
<accession>A0A0G2I3P9</accession>
<evidence type="ECO:0000256" key="3">
    <source>
        <dbReference type="SAM" id="MobiDB-lite"/>
    </source>
</evidence>
<dbReference type="SMART" id="SM00360">
    <property type="entry name" value="RRM"/>
    <property type="match status" value="1"/>
</dbReference>
<dbReference type="InterPro" id="IPR000504">
    <property type="entry name" value="RRM_dom"/>
</dbReference>
<feature type="domain" description="RRM" evidence="4">
    <location>
        <begin position="9"/>
        <end position="90"/>
    </location>
</feature>
<name>A0A0G2I3P9_9EURO</name>
<dbReference type="PROSITE" id="PS50102">
    <property type="entry name" value="RRM"/>
    <property type="match status" value="1"/>
</dbReference>
<dbReference type="EMBL" id="LCZI01000730">
    <property type="protein sequence ID" value="KKZ64840.1"/>
    <property type="molecule type" value="Genomic_DNA"/>
</dbReference>
<sequence>MSETARLKNTIYVGGLDQSVTIRTLTEAFLPFGEIVDISLPKPETPSSTDLHRGFGYVEFEESQDAKEAIDNMDQSELYGRIIKVAAAKPQKDSNEGLGSKTAIWQQEGYLAHHAVSEEDRLAAEQGGAGSSNSRPEDPMQGLEGLDVAGPKPE</sequence>
<dbReference type="PANTHER" id="PTHR48037:SF1">
    <property type="entry name" value="RRM DOMAIN-CONTAINING PROTEIN"/>
    <property type="match status" value="1"/>
</dbReference>
<evidence type="ECO:0000313" key="5">
    <source>
        <dbReference type="EMBL" id="KKZ64840.1"/>
    </source>
</evidence>
<dbReference type="Gene3D" id="3.30.70.330">
    <property type="match status" value="1"/>
</dbReference>